<gene>
    <name evidence="2" type="ORF">ARC20_16855</name>
</gene>
<comment type="caution">
    <text evidence="2">The sequence shown here is derived from an EMBL/GenBank/DDBJ whole genome shotgun (WGS) entry which is preliminary data.</text>
</comment>
<dbReference type="InterPro" id="IPR016195">
    <property type="entry name" value="Pol/histidinol_Pase-like"/>
</dbReference>
<evidence type="ECO:0000313" key="3">
    <source>
        <dbReference type="Proteomes" id="UP000051802"/>
    </source>
</evidence>
<proteinExistence type="predicted"/>
<dbReference type="OrthoDB" id="9997at2"/>
<sequence>MLVLSACSLPARAAEAARGWQPGDHHVHSEWSVDWDRSTNPPTPVPGGDSRYTRTRNAQVAQGNGLVWMVHTDHGGPGHSMVNRDRAWPALQEARRAVPGLIQFYGMEFDVPAAEHASLVIAPGPDEREQLFAIERDYSRGEPIPPATRDEEQQMLDALAYMRTLSPLPLMFINHPSRTASGFGSWGEVEPRELRAWHDAAPRVLVGMEGAPGHQGAGVHRGLYRDANAPTMGGFDQMTAQVGGVWDAMLAEGRHFWITATSDSHVNVRDGGRDFDPGQYSKTYVWARPEAGDILDGLRDGRMFAVTGDLVDALDLQVHGAGNDRATMGGTLALAAGAPMRITLKVRQPKAANHQGQHPALRHVELIVGEADKDGTPKMRTRRFEAPQFQREGDWQVVSWTLPAPAQGGFVRARGSSTGEAVPLPDVAGEDPWQDLWFYSNPVFVENVAVSR</sequence>
<name>A0A0Q9ZWU8_9GAMM</name>
<dbReference type="Gene3D" id="3.20.20.140">
    <property type="entry name" value="Metal-dependent hydrolases"/>
    <property type="match status" value="1"/>
</dbReference>
<dbReference type="SUPFAM" id="SSF89550">
    <property type="entry name" value="PHP domain-like"/>
    <property type="match status" value="1"/>
</dbReference>
<dbReference type="AlphaFoldDB" id="A0A0Q9ZWU8"/>
<accession>A0A0Q9ZWU8</accession>
<evidence type="ECO:0000313" key="2">
    <source>
        <dbReference type="EMBL" id="KRG37350.1"/>
    </source>
</evidence>
<evidence type="ECO:0000256" key="1">
    <source>
        <dbReference type="SAM" id="MobiDB-lite"/>
    </source>
</evidence>
<keyword evidence="3" id="KW-1185">Reference proteome</keyword>
<evidence type="ECO:0008006" key="4">
    <source>
        <dbReference type="Google" id="ProtNLM"/>
    </source>
</evidence>
<dbReference type="STRING" id="676599.ARC20_16855"/>
<reference evidence="2 3" key="1">
    <citation type="submission" date="2015-10" db="EMBL/GenBank/DDBJ databases">
        <title>Genome sequencing and analysis of members of genus Stenotrophomonas.</title>
        <authorList>
            <person name="Patil P.P."/>
            <person name="Midha S."/>
            <person name="Patil P.B."/>
        </authorList>
    </citation>
    <scope>NUCLEOTIDE SEQUENCE [LARGE SCALE GENOMIC DNA]</scope>
    <source>
        <strain evidence="2 3">JCM 16536</strain>
    </source>
</reference>
<feature type="region of interest" description="Disordered" evidence="1">
    <location>
        <begin position="31"/>
        <end position="51"/>
    </location>
</feature>
<organism evidence="2 3">
    <name type="scientific">Stenotrophomonas panacihumi</name>
    <dbReference type="NCBI Taxonomy" id="676599"/>
    <lineage>
        <taxon>Bacteria</taxon>
        <taxon>Pseudomonadati</taxon>
        <taxon>Pseudomonadota</taxon>
        <taxon>Gammaproteobacteria</taxon>
        <taxon>Lysobacterales</taxon>
        <taxon>Lysobacteraceae</taxon>
        <taxon>Stenotrophomonas</taxon>
    </lineage>
</organism>
<dbReference type="Proteomes" id="UP000051802">
    <property type="component" value="Unassembled WGS sequence"/>
</dbReference>
<dbReference type="EMBL" id="LLXU01000137">
    <property type="protein sequence ID" value="KRG37350.1"/>
    <property type="molecule type" value="Genomic_DNA"/>
</dbReference>
<protein>
    <recommendedName>
        <fullName evidence="4">Phosphoesterase</fullName>
    </recommendedName>
</protein>